<dbReference type="AlphaFoldDB" id="A0A7C3ES89"/>
<sequence length="599" mass="66542">MVRIVVLDTDFCKPGDCSKECIRFCPIVRTGAEAIKYDPSMDRPIVAENLCTGCGICVKKCPFRALKVVNLPDELEEICVHRYGPNTFKLYRLPIPKEGIVVGLLGANGAGKSTSLKILSGEIMPNLGFYDCPPDWRSILKFFRGSELHEYFKKLSEKKLKVVTKPQYIDEAPKRITGTVGEILSRIDERKAIKEISSHLSLDSIWEKDIHALSGGELQRVAIAAVAVREADVYVFDEPSSYLDVYQRMEMAKMVQGLAKKSKYVIVAEHDLAVLDYISEHVCLYYGKPGVYGIVSKPHGVRVGINIYLNGYIPDENIRFRPYAIKFHLSPTPSEWRAEDIMLQWYPFKVCLDGFTLEASGGEIHRGQVIGIVGANGTGKTTFVKVIAGVIPPTEGYVPELSMTVSYKPQYVVPSTSKSVRDVLSSISPALLADQWFLDEIYNPLEIAPLLDRATDSLSGGELQRVAVAACLSREAKIYLLDEPTAHLDVEHRLAIAKAIRKVVEKRGSAAFVVEHDIVANDLLADSVMVFAGEPSRKGLASAPSGLRNGMNAFLKGVGITFRRDQDTGRPRVNKRDSWLDRYQKEVGEFYYIESPNGA</sequence>
<dbReference type="PANTHER" id="PTHR19248">
    <property type="entry name" value="ATP-BINDING TRANSPORT PROTEIN-RELATED"/>
    <property type="match status" value="1"/>
</dbReference>
<feature type="domain" description="ABC transporter" evidence="3">
    <location>
        <begin position="336"/>
        <end position="558"/>
    </location>
</feature>
<dbReference type="GO" id="GO:0016887">
    <property type="term" value="F:ATP hydrolysis activity"/>
    <property type="evidence" value="ECO:0007669"/>
    <property type="project" value="InterPro"/>
</dbReference>
<dbReference type="InterPro" id="IPR007209">
    <property type="entry name" value="RNaseL-inhib-like_metal-bd_dom"/>
</dbReference>
<dbReference type="Pfam" id="PF04068">
    <property type="entry name" value="Fer4_RLI"/>
    <property type="match status" value="1"/>
</dbReference>
<dbReference type="InterPro" id="IPR003593">
    <property type="entry name" value="AAA+_ATPase"/>
</dbReference>
<evidence type="ECO:0000256" key="2">
    <source>
        <dbReference type="ARBA" id="ARBA00022840"/>
    </source>
</evidence>
<dbReference type="PROSITE" id="PS51379">
    <property type="entry name" value="4FE4S_FER_2"/>
    <property type="match status" value="1"/>
</dbReference>
<dbReference type="Gene3D" id="3.40.50.300">
    <property type="entry name" value="P-loop containing nucleotide triphosphate hydrolases"/>
    <property type="match status" value="2"/>
</dbReference>
<dbReference type="InterPro" id="IPR017871">
    <property type="entry name" value="ABC_transporter-like_CS"/>
</dbReference>
<evidence type="ECO:0000259" key="3">
    <source>
        <dbReference type="PROSITE" id="PS50893"/>
    </source>
</evidence>
<dbReference type="InterPro" id="IPR017896">
    <property type="entry name" value="4Fe4S_Fe-S-bd"/>
</dbReference>
<dbReference type="FunFam" id="3.40.50.300:FF:000152">
    <property type="entry name" value="ATP-binding cassette, sub-family E, member 1"/>
    <property type="match status" value="1"/>
</dbReference>
<feature type="domain" description="ABC transporter" evidence="3">
    <location>
        <begin position="66"/>
        <end position="311"/>
    </location>
</feature>
<reference evidence="5" key="1">
    <citation type="journal article" date="2020" name="mSystems">
        <title>Genome- and Community-Level Interaction Insights into Carbon Utilization and Element Cycling Functions of Hydrothermarchaeota in Hydrothermal Sediment.</title>
        <authorList>
            <person name="Zhou Z."/>
            <person name="Liu Y."/>
            <person name="Xu W."/>
            <person name="Pan J."/>
            <person name="Luo Z.H."/>
            <person name="Li M."/>
        </authorList>
    </citation>
    <scope>NUCLEOTIDE SEQUENCE [LARGE SCALE GENOMIC DNA]</scope>
    <source>
        <strain evidence="5">SpSt-468</strain>
    </source>
</reference>
<dbReference type="Pfam" id="PF00037">
    <property type="entry name" value="Fer4"/>
    <property type="match status" value="1"/>
</dbReference>
<dbReference type="SUPFAM" id="SSF54862">
    <property type="entry name" value="4Fe-4S ferredoxins"/>
    <property type="match status" value="1"/>
</dbReference>
<comment type="caution">
    <text evidence="5">The sequence shown here is derived from an EMBL/GenBank/DDBJ whole genome shotgun (WGS) entry which is preliminary data.</text>
</comment>
<dbReference type="NCBIfam" id="NF009945">
    <property type="entry name" value="PRK13409.1"/>
    <property type="match status" value="1"/>
</dbReference>
<dbReference type="FunFam" id="3.40.50.300:FF:001546">
    <property type="entry name" value="RNase L inhibitor homolog"/>
    <property type="match status" value="1"/>
</dbReference>
<dbReference type="PROSITE" id="PS00211">
    <property type="entry name" value="ABC_TRANSPORTER_1"/>
    <property type="match status" value="2"/>
</dbReference>
<dbReference type="GO" id="GO:0016491">
    <property type="term" value="F:oxidoreductase activity"/>
    <property type="evidence" value="ECO:0007669"/>
    <property type="project" value="UniProtKB-ARBA"/>
</dbReference>
<dbReference type="EMBL" id="DSTX01000002">
    <property type="protein sequence ID" value="HFK20080.1"/>
    <property type="molecule type" value="Genomic_DNA"/>
</dbReference>
<evidence type="ECO:0000259" key="4">
    <source>
        <dbReference type="PROSITE" id="PS51379"/>
    </source>
</evidence>
<evidence type="ECO:0000256" key="1">
    <source>
        <dbReference type="ARBA" id="ARBA00022741"/>
    </source>
</evidence>
<dbReference type="InterPro" id="IPR013283">
    <property type="entry name" value="RLI1"/>
</dbReference>
<proteinExistence type="predicted"/>
<feature type="domain" description="4Fe-4S ferredoxin-type" evidence="4">
    <location>
        <begin position="42"/>
        <end position="71"/>
    </location>
</feature>
<dbReference type="PROSITE" id="PS50893">
    <property type="entry name" value="ABC_TRANSPORTER_2"/>
    <property type="match status" value="2"/>
</dbReference>
<dbReference type="Pfam" id="PF00005">
    <property type="entry name" value="ABC_tran"/>
    <property type="match status" value="2"/>
</dbReference>
<dbReference type="PROSITE" id="PS00198">
    <property type="entry name" value="4FE4S_FER_1"/>
    <property type="match status" value="1"/>
</dbReference>
<dbReference type="SMART" id="SM00382">
    <property type="entry name" value="AAA"/>
    <property type="match status" value="2"/>
</dbReference>
<dbReference type="SUPFAM" id="SSF52540">
    <property type="entry name" value="P-loop containing nucleoside triphosphate hydrolases"/>
    <property type="match status" value="2"/>
</dbReference>
<organism evidence="5">
    <name type="scientific">Candidatus Methanomethylicus mesodigestus</name>
    <dbReference type="NCBI Taxonomy" id="1867258"/>
    <lineage>
        <taxon>Archaea</taxon>
        <taxon>Thermoproteota</taxon>
        <taxon>Methanosuratincolia</taxon>
        <taxon>Candidatus Methanomethylicales</taxon>
        <taxon>Candidatus Methanomethylicaceae</taxon>
        <taxon>Candidatus Methanomethylicus</taxon>
    </lineage>
</organism>
<dbReference type="PRINTS" id="PR01868">
    <property type="entry name" value="ABCEFAMILY"/>
</dbReference>
<dbReference type="InterPro" id="IPR003439">
    <property type="entry name" value="ABC_transporter-like_ATP-bd"/>
</dbReference>
<keyword evidence="1" id="KW-0547">Nucleotide-binding</keyword>
<dbReference type="InterPro" id="IPR017900">
    <property type="entry name" value="4Fe4S_Fe_S_CS"/>
</dbReference>
<keyword evidence="2" id="KW-0067">ATP-binding</keyword>
<dbReference type="InterPro" id="IPR027417">
    <property type="entry name" value="P-loop_NTPase"/>
</dbReference>
<gene>
    <name evidence="5" type="ORF">ENS19_02245</name>
</gene>
<evidence type="ECO:0000313" key="5">
    <source>
        <dbReference type="EMBL" id="HFK20080.1"/>
    </source>
</evidence>
<protein>
    <submittedName>
        <fullName evidence="5">Ribosome biogenesis/translation initiation ATPase RLI</fullName>
    </submittedName>
</protein>
<dbReference type="GO" id="GO:0005524">
    <property type="term" value="F:ATP binding"/>
    <property type="evidence" value="ECO:0007669"/>
    <property type="project" value="UniProtKB-KW"/>
</dbReference>
<name>A0A7C3ES89_9CREN</name>
<accession>A0A7C3ES89</accession>